<dbReference type="KEGG" id="oar:OA238_c42190"/>
<dbReference type="InterPro" id="IPR033391">
    <property type="entry name" value="FBPase_N"/>
</dbReference>
<feature type="domain" description="Fructose-1-6-bisphosphatase class 1 C-terminal" evidence="10">
    <location>
        <begin position="203"/>
        <end position="333"/>
    </location>
</feature>
<comment type="subunit">
    <text evidence="7">Homotetramer.</text>
</comment>
<dbReference type="RefSeq" id="WP_015497097.1">
    <property type="nucleotide sequence ID" value="NC_020908.1"/>
</dbReference>
<feature type="binding site" evidence="7">
    <location>
        <position position="211"/>
    </location>
    <ligand>
        <name>substrate</name>
    </ligand>
</feature>
<dbReference type="GO" id="GO:0005986">
    <property type="term" value="P:sucrose biosynthetic process"/>
    <property type="evidence" value="ECO:0007669"/>
    <property type="project" value="TreeGrafter"/>
</dbReference>
<dbReference type="PANTHER" id="PTHR11556">
    <property type="entry name" value="FRUCTOSE-1,6-BISPHOSPHATASE-RELATED"/>
    <property type="match status" value="1"/>
</dbReference>
<organism evidence="11 12">
    <name type="scientific">Octadecabacter arcticus 238</name>
    <dbReference type="NCBI Taxonomy" id="391616"/>
    <lineage>
        <taxon>Bacteria</taxon>
        <taxon>Pseudomonadati</taxon>
        <taxon>Pseudomonadota</taxon>
        <taxon>Alphaproteobacteria</taxon>
        <taxon>Rhodobacterales</taxon>
        <taxon>Roseobacteraceae</taxon>
        <taxon>Octadecabacter</taxon>
    </lineage>
</organism>
<dbReference type="PRINTS" id="PR00115">
    <property type="entry name" value="F16BPHPHTASE"/>
</dbReference>
<evidence type="ECO:0000256" key="7">
    <source>
        <dbReference type="HAMAP-Rule" id="MF_01855"/>
    </source>
</evidence>
<dbReference type="NCBIfam" id="NF006780">
    <property type="entry name" value="PRK09293.1-4"/>
    <property type="match status" value="1"/>
</dbReference>
<dbReference type="InterPro" id="IPR028343">
    <property type="entry name" value="FBPtase"/>
</dbReference>
<keyword evidence="5 7" id="KW-0119">Carbohydrate metabolism</keyword>
<protein>
    <recommendedName>
        <fullName evidence="7">Fructose-1,6-bisphosphatase class 1</fullName>
        <shortName evidence="7">FBPase class 1</shortName>
        <ecNumber evidence="7">3.1.3.11</ecNumber>
    </recommendedName>
    <alternativeName>
        <fullName evidence="7">D-fructose-1,6-bisphosphate 1-phosphohydrolase class 1</fullName>
    </alternativeName>
</protein>
<proteinExistence type="inferred from homology"/>
<dbReference type="Gene3D" id="3.30.540.10">
    <property type="entry name" value="Fructose-1,6-Bisphosphatase, subunit A, domain 1"/>
    <property type="match status" value="1"/>
</dbReference>
<accession>M9RW81</accession>
<dbReference type="PIRSF" id="PIRSF000904">
    <property type="entry name" value="FBPtase_SBPase"/>
    <property type="match status" value="1"/>
</dbReference>
<evidence type="ECO:0000256" key="1">
    <source>
        <dbReference type="ARBA" id="ARBA00001273"/>
    </source>
</evidence>
<evidence type="ECO:0000256" key="8">
    <source>
        <dbReference type="RuleBase" id="RU000508"/>
    </source>
</evidence>
<evidence type="ECO:0000313" key="11">
    <source>
        <dbReference type="EMBL" id="AGI74130.1"/>
    </source>
</evidence>
<comment type="pathway">
    <text evidence="6">Carbohydrate biosynthesis.</text>
</comment>
<gene>
    <name evidence="11" type="primary">fbp2</name>
    <name evidence="7" type="synonym">fbp</name>
    <name evidence="11" type="ORF">OA238_c42190</name>
</gene>
<feature type="binding site" evidence="7">
    <location>
        <position position="128"/>
    </location>
    <ligand>
        <name>Mg(2+)</name>
        <dbReference type="ChEBI" id="CHEBI:18420"/>
        <label>1</label>
    </ligand>
</feature>
<dbReference type="GO" id="GO:0006000">
    <property type="term" value="P:fructose metabolic process"/>
    <property type="evidence" value="ECO:0007669"/>
    <property type="project" value="TreeGrafter"/>
</dbReference>
<feature type="binding site" evidence="7">
    <location>
        <position position="126"/>
    </location>
    <ligand>
        <name>Mg(2+)</name>
        <dbReference type="ChEBI" id="CHEBI:18420"/>
        <label>2</label>
    </ligand>
</feature>
<feature type="binding site" evidence="7">
    <location>
        <position position="126"/>
    </location>
    <ligand>
        <name>Mg(2+)</name>
        <dbReference type="ChEBI" id="CHEBI:18420"/>
        <label>1</label>
    </ligand>
</feature>
<dbReference type="GO" id="GO:0006094">
    <property type="term" value="P:gluconeogenesis"/>
    <property type="evidence" value="ECO:0007669"/>
    <property type="project" value="UniProtKB-UniRule"/>
</dbReference>
<dbReference type="GO" id="GO:0000287">
    <property type="term" value="F:magnesium ion binding"/>
    <property type="evidence" value="ECO:0007669"/>
    <property type="project" value="UniProtKB-UniRule"/>
</dbReference>
<feature type="binding site" evidence="7">
    <location>
        <position position="129"/>
    </location>
    <ligand>
        <name>Mg(2+)</name>
        <dbReference type="ChEBI" id="CHEBI:18420"/>
        <label>2</label>
    </ligand>
</feature>
<dbReference type="EC" id="3.1.3.11" evidence="7"/>
<dbReference type="Pfam" id="PF00316">
    <property type="entry name" value="FBPase"/>
    <property type="match status" value="1"/>
</dbReference>
<keyword evidence="4 7" id="KW-0378">Hydrolase</keyword>
<dbReference type="CDD" id="cd00354">
    <property type="entry name" value="FBPase"/>
    <property type="match status" value="1"/>
</dbReference>
<comment type="similarity">
    <text evidence="2 7 8">Belongs to the FBPase class 1 family.</text>
</comment>
<reference evidence="11 12" key="1">
    <citation type="journal article" date="2013" name="PLoS ONE">
        <title>Poles Apart: Arctic and Antarctic Octadecabacter strains Share High Genome Plasticity and a New Type of Xanthorhodopsin.</title>
        <authorList>
            <person name="Vollmers J."/>
            <person name="Voget S."/>
            <person name="Dietrich S."/>
            <person name="Gollnow K."/>
            <person name="Smits M."/>
            <person name="Meyer K."/>
            <person name="Brinkhoff T."/>
            <person name="Simon M."/>
            <person name="Daniel R."/>
        </authorList>
    </citation>
    <scope>NUCLEOTIDE SEQUENCE [LARGE SCALE GENOMIC DNA]</scope>
    <source>
        <strain evidence="11 12">238</strain>
    </source>
</reference>
<feature type="binding site" evidence="7">
    <location>
        <position position="283"/>
    </location>
    <ligand>
        <name>Mg(2+)</name>
        <dbReference type="ChEBI" id="CHEBI:18420"/>
        <label>2</label>
    </ligand>
</feature>
<dbReference type="PIRSF" id="PIRSF500210">
    <property type="entry name" value="FBPtase"/>
    <property type="match status" value="1"/>
</dbReference>
<evidence type="ECO:0000256" key="4">
    <source>
        <dbReference type="ARBA" id="ARBA00022801"/>
    </source>
</evidence>
<dbReference type="SUPFAM" id="SSF56655">
    <property type="entry name" value="Carbohydrate phosphatase"/>
    <property type="match status" value="1"/>
</dbReference>
<evidence type="ECO:0000259" key="10">
    <source>
        <dbReference type="Pfam" id="PF18913"/>
    </source>
</evidence>
<evidence type="ECO:0000256" key="2">
    <source>
        <dbReference type="ARBA" id="ARBA00010941"/>
    </source>
</evidence>
<dbReference type="GO" id="GO:0030388">
    <property type="term" value="P:fructose 1,6-bisphosphate metabolic process"/>
    <property type="evidence" value="ECO:0007669"/>
    <property type="project" value="TreeGrafter"/>
</dbReference>
<dbReference type="GO" id="GO:0042132">
    <property type="term" value="F:fructose 1,6-bisphosphate 1-phosphatase activity"/>
    <property type="evidence" value="ECO:0007669"/>
    <property type="project" value="UniProtKB-UniRule"/>
</dbReference>
<evidence type="ECO:0000256" key="3">
    <source>
        <dbReference type="ARBA" id="ARBA00022490"/>
    </source>
</evidence>
<keyword evidence="3 7" id="KW-0963">Cytoplasm</keyword>
<evidence type="ECO:0000256" key="6">
    <source>
        <dbReference type="ARBA" id="ARBA00024331"/>
    </source>
</evidence>
<dbReference type="STRING" id="391616.OA238_c42190"/>
<dbReference type="eggNOG" id="COG0158">
    <property type="taxonomic scope" value="Bacteria"/>
</dbReference>
<dbReference type="InterPro" id="IPR000146">
    <property type="entry name" value="FBPase_class-1"/>
</dbReference>
<dbReference type="AlphaFoldDB" id="M9RW81"/>
<comment type="subcellular location">
    <subcellularLocation>
        <location evidence="7">Cytoplasm</location>
    </subcellularLocation>
</comment>
<dbReference type="HOGENOM" id="CLU_039977_0_0_5"/>
<feature type="binding site" evidence="7">
    <location>
        <position position="107"/>
    </location>
    <ligand>
        <name>Mg(2+)</name>
        <dbReference type="ChEBI" id="CHEBI:18420"/>
        <label>1</label>
    </ligand>
</feature>
<dbReference type="OrthoDB" id="9806756at2"/>
<dbReference type="PANTHER" id="PTHR11556:SF35">
    <property type="entry name" value="SEDOHEPTULOSE-1,7-BISPHOSPHATASE, CHLOROPLASTIC"/>
    <property type="match status" value="1"/>
</dbReference>
<comment type="cofactor">
    <cofactor evidence="7">
        <name>Mg(2+)</name>
        <dbReference type="ChEBI" id="CHEBI:18420"/>
    </cofactor>
    <text evidence="7">Binds 2 magnesium ions per subunit.</text>
</comment>
<feature type="domain" description="Fructose-1-6-bisphosphatase class I N-terminal" evidence="9">
    <location>
        <begin position="74"/>
        <end position="192"/>
    </location>
</feature>
<keyword evidence="12" id="KW-1185">Reference proteome</keyword>
<name>M9RW81_9RHOB</name>
<dbReference type="Gene3D" id="3.40.190.80">
    <property type="match status" value="1"/>
</dbReference>
<dbReference type="Proteomes" id="UP000004688">
    <property type="component" value="Chromosome"/>
</dbReference>
<dbReference type="HAMAP" id="MF_01855">
    <property type="entry name" value="FBPase_class1"/>
    <property type="match status" value="1"/>
</dbReference>
<dbReference type="EMBL" id="CP003742">
    <property type="protein sequence ID" value="AGI74130.1"/>
    <property type="molecule type" value="Genomic_DNA"/>
</dbReference>
<comment type="caution">
    <text evidence="7">Lacks conserved residue(s) required for the propagation of feature annotation.</text>
</comment>
<dbReference type="Pfam" id="PF18913">
    <property type="entry name" value="FBPase_C"/>
    <property type="match status" value="1"/>
</dbReference>
<dbReference type="GO" id="GO:0005829">
    <property type="term" value="C:cytosol"/>
    <property type="evidence" value="ECO:0007669"/>
    <property type="project" value="TreeGrafter"/>
</dbReference>
<keyword evidence="7" id="KW-0479">Metal-binding</keyword>
<comment type="catalytic activity">
    <reaction evidence="1 7">
        <text>beta-D-fructose 1,6-bisphosphate + H2O = beta-D-fructose 6-phosphate + phosphate</text>
        <dbReference type="Rhea" id="RHEA:11064"/>
        <dbReference type="ChEBI" id="CHEBI:15377"/>
        <dbReference type="ChEBI" id="CHEBI:32966"/>
        <dbReference type="ChEBI" id="CHEBI:43474"/>
        <dbReference type="ChEBI" id="CHEBI:57634"/>
        <dbReference type="EC" id="3.1.3.11"/>
    </reaction>
</comment>
<keyword evidence="7" id="KW-0460">Magnesium</keyword>
<evidence type="ECO:0000313" key="12">
    <source>
        <dbReference type="Proteomes" id="UP000004688"/>
    </source>
</evidence>
<dbReference type="InterPro" id="IPR044015">
    <property type="entry name" value="FBPase_C_dom"/>
</dbReference>
<dbReference type="GO" id="GO:0006002">
    <property type="term" value="P:fructose 6-phosphate metabolic process"/>
    <property type="evidence" value="ECO:0007669"/>
    <property type="project" value="TreeGrafter"/>
</dbReference>
<sequence length="339" mass="36016">MSENFACDSVLRLTCDSDARGPDLAAHLSSWAGQDTGKQSLARLVCGIALASVSVAARLAQGCLPGDPTTLIGTNQSGDGQKALDVATHHHFVDALAKLSVAKVLSEEADDVIELDACGGFDVAIDPIDGSGSIGIGAPLGALFCVFHVGDTVLRAGRDIIAAGYVSFGHSVDFGFSVGDGVAIATLCKGTFVVGDANVTVRADTSTVAFNASNYRRWDAGLRHYIDHLYIGSDGPRRRDFNMRWIAAAVGDLHRILRRGGVFMYPADNRIGYEDGFLRLAYEAFPIAYLMEQAGGRATNGVRPILDLKPADLHARVPLFFGSADEMVTLQTYFNTAQS</sequence>
<evidence type="ECO:0000259" key="9">
    <source>
        <dbReference type="Pfam" id="PF00316"/>
    </source>
</evidence>
<evidence type="ECO:0000256" key="5">
    <source>
        <dbReference type="ARBA" id="ARBA00023277"/>
    </source>
</evidence>